<name>A0A0C2X6Z3_SERVB</name>
<organism evidence="1 2">
    <name type="scientific">Serendipita vermifera MAFF 305830</name>
    <dbReference type="NCBI Taxonomy" id="933852"/>
    <lineage>
        <taxon>Eukaryota</taxon>
        <taxon>Fungi</taxon>
        <taxon>Dikarya</taxon>
        <taxon>Basidiomycota</taxon>
        <taxon>Agaricomycotina</taxon>
        <taxon>Agaricomycetes</taxon>
        <taxon>Sebacinales</taxon>
        <taxon>Serendipitaceae</taxon>
        <taxon>Serendipita</taxon>
    </lineage>
</organism>
<evidence type="ECO:0000313" key="2">
    <source>
        <dbReference type="Proteomes" id="UP000054097"/>
    </source>
</evidence>
<dbReference type="HOGENOM" id="CLU_2293416_0_0_1"/>
<keyword evidence="2" id="KW-1185">Reference proteome</keyword>
<dbReference type="AlphaFoldDB" id="A0A0C2X6Z3"/>
<reference evidence="1 2" key="1">
    <citation type="submission" date="2014-04" db="EMBL/GenBank/DDBJ databases">
        <authorList>
            <consortium name="DOE Joint Genome Institute"/>
            <person name="Kuo A."/>
            <person name="Zuccaro A."/>
            <person name="Kohler A."/>
            <person name="Nagy L.G."/>
            <person name="Floudas D."/>
            <person name="Copeland A."/>
            <person name="Barry K.W."/>
            <person name="Cichocki N."/>
            <person name="Veneault-Fourrey C."/>
            <person name="LaButti K."/>
            <person name="Lindquist E.A."/>
            <person name="Lipzen A."/>
            <person name="Lundell T."/>
            <person name="Morin E."/>
            <person name="Murat C."/>
            <person name="Sun H."/>
            <person name="Tunlid A."/>
            <person name="Henrissat B."/>
            <person name="Grigoriev I.V."/>
            <person name="Hibbett D.S."/>
            <person name="Martin F."/>
            <person name="Nordberg H.P."/>
            <person name="Cantor M.N."/>
            <person name="Hua S.X."/>
        </authorList>
    </citation>
    <scope>NUCLEOTIDE SEQUENCE [LARGE SCALE GENOMIC DNA]</scope>
    <source>
        <strain evidence="1 2">MAFF 305830</strain>
    </source>
</reference>
<gene>
    <name evidence="1" type="ORF">M408DRAFT_325444</name>
</gene>
<dbReference type="Proteomes" id="UP000054097">
    <property type="component" value="Unassembled WGS sequence"/>
</dbReference>
<evidence type="ECO:0000313" key="1">
    <source>
        <dbReference type="EMBL" id="KIM33868.1"/>
    </source>
</evidence>
<sequence>MRVAWVGLLSDFLVDYSLNFGPTLVGTMGSIMTTIPGGISFRHPLPSVSCRVLLACVYAVIALWNSKEFHECALALLSLTSCGFISVSSLFPCCDHALFVS</sequence>
<proteinExistence type="predicted"/>
<accession>A0A0C2X6Z3</accession>
<reference evidence="2" key="2">
    <citation type="submission" date="2015-01" db="EMBL/GenBank/DDBJ databases">
        <title>Evolutionary Origins and Diversification of the Mycorrhizal Mutualists.</title>
        <authorList>
            <consortium name="DOE Joint Genome Institute"/>
            <consortium name="Mycorrhizal Genomics Consortium"/>
            <person name="Kohler A."/>
            <person name="Kuo A."/>
            <person name="Nagy L.G."/>
            <person name="Floudas D."/>
            <person name="Copeland A."/>
            <person name="Barry K.W."/>
            <person name="Cichocki N."/>
            <person name="Veneault-Fourrey C."/>
            <person name="LaButti K."/>
            <person name="Lindquist E.A."/>
            <person name="Lipzen A."/>
            <person name="Lundell T."/>
            <person name="Morin E."/>
            <person name="Murat C."/>
            <person name="Riley R."/>
            <person name="Ohm R."/>
            <person name="Sun H."/>
            <person name="Tunlid A."/>
            <person name="Henrissat B."/>
            <person name="Grigoriev I.V."/>
            <person name="Hibbett D.S."/>
            <person name="Martin F."/>
        </authorList>
    </citation>
    <scope>NUCLEOTIDE SEQUENCE [LARGE SCALE GENOMIC DNA]</scope>
    <source>
        <strain evidence="2">MAFF 305830</strain>
    </source>
</reference>
<protein>
    <submittedName>
        <fullName evidence="1">Uncharacterized protein</fullName>
    </submittedName>
</protein>
<dbReference type="EMBL" id="KN824277">
    <property type="protein sequence ID" value="KIM33868.1"/>
    <property type="molecule type" value="Genomic_DNA"/>
</dbReference>